<evidence type="ECO:0000259" key="1">
    <source>
        <dbReference type="Pfam" id="PF05050"/>
    </source>
</evidence>
<dbReference type="GO" id="GO:0032259">
    <property type="term" value="P:methylation"/>
    <property type="evidence" value="ECO:0007669"/>
    <property type="project" value="UniProtKB-KW"/>
</dbReference>
<evidence type="ECO:0000313" key="3">
    <source>
        <dbReference type="Proteomes" id="UP000001176"/>
    </source>
</evidence>
<keyword evidence="3" id="KW-1185">Reference proteome</keyword>
<feature type="domain" description="Methyltransferase FkbM" evidence="1">
    <location>
        <begin position="189"/>
        <end position="327"/>
    </location>
</feature>
<dbReference type="PANTHER" id="PTHR34203">
    <property type="entry name" value="METHYLTRANSFERASE, FKBM FAMILY PROTEIN"/>
    <property type="match status" value="1"/>
</dbReference>
<dbReference type="AlphaFoldDB" id="A9HRK3"/>
<dbReference type="EMBL" id="AM889285">
    <property type="protein sequence ID" value="CAP56930.1"/>
    <property type="molecule type" value="Genomic_DNA"/>
</dbReference>
<protein>
    <submittedName>
        <fullName evidence="2">Putative methyltransferase</fullName>
    </submittedName>
</protein>
<name>A9HRK3_GLUDA</name>
<reference evidence="2 3" key="1">
    <citation type="journal article" date="2009" name="BMC Genomics">
        <title>Complete genome sequence of the sugarcane nitrogen-fixing endophyte Gluconacetobacter diazotrophicus Pal5.</title>
        <authorList>
            <person name="Bertalan M."/>
            <person name="Albano R."/>
            <person name="Padua V."/>
            <person name="Rouws L."/>
            <person name="Rojas C."/>
            <person name="Hemerly A."/>
            <person name="Teixeira K."/>
            <person name="Schwab S."/>
            <person name="Araujo J."/>
            <person name="Oliveira A."/>
            <person name="Franca L."/>
            <person name="Magalhaes V."/>
            <person name="Alqueres S."/>
            <person name="Cardoso A."/>
            <person name="Almeida W."/>
            <person name="Loureiro M.M."/>
            <person name="Nogueira E."/>
            <person name="Cidade D."/>
            <person name="Oliveira D."/>
            <person name="Simao T."/>
            <person name="Macedo J."/>
            <person name="Valadao A."/>
            <person name="Dreschsel M."/>
            <person name="Freitas F."/>
            <person name="Vidal M."/>
            <person name="Guedes H."/>
            <person name="Rodrigues E."/>
            <person name="Meneses C."/>
            <person name="Brioso P."/>
            <person name="Pozzer L."/>
            <person name="Figueiredo D."/>
            <person name="Montano H."/>
            <person name="Junior J."/>
            <person name="Filho G."/>
            <person name="Flores V."/>
            <person name="Ferreira B."/>
            <person name="Branco A."/>
            <person name="Gonzalez P."/>
            <person name="Guillobel H."/>
            <person name="Lemos M."/>
            <person name="Seibel L."/>
            <person name="Macedo J."/>
            <person name="Alves-Ferreira M."/>
            <person name="Sachetto-Martins G."/>
            <person name="Coelho A."/>
            <person name="Santos E."/>
            <person name="Amaral G."/>
            <person name="Neves A."/>
            <person name="Pacheco A.B."/>
            <person name="Carvalho D."/>
            <person name="Lery L."/>
            <person name="Bisch P."/>
            <person name="Rossle S.C."/>
            <person name="Urmenyi T."/>
            <person name="Kruger W.V."/>
            <person name="Martins O."/>
            <person name="Baldani J.I."/>
            <person name="Ferreira P.C."/>
        </authorList>
    </citation>
    <scope>NUCLEOTIDE SEQUENCE [LARGE SCALE GENOMIC DNA]</scope>
    <source>
        <strain evidence="3">ATCC 49037 / DSM 5601 / CCUG 37298 / CIP 103539 / LMG 7603 / PAl5</strain>
    </source>
</reference>
<keyword evidence="2" id="KW-0808">Transferase</keyword>
<keyword evidence="2" id="KW-0489">Methyltransferase</keyword>
<dbReference type="InterPro" id="IPR029063">
    <property type="entry name" value="SAM-dependent_MTases_sf"/>
</dbReference>
<dbReference type="GO" id="GO:0008168">
    <property type="term" value="F:methyltransferase activity"/>
    <property type="evidence" value="ECO:0007669"/>
    <property type="project" value="UniProtKB-KW"/>
</dbReference>
<accession>A9HRK3</accession>
<proteinExistence type="predicted"/>
<dbReference type="Proteomes" id="UP000001176">
    <property type="component" value="Chromosome"/>
</dbReference>
<dbReference type="InterPro" id="IPR006342">
    <property type="entry name" value="FkbM_mtfrase"/>
</dbReference>
<organism evidence="2 3">
    <name type="scientific">Gluconacetobacter diazotrophicus (strain ATCC 49037 / DSM 5601 / CCUG 37298 / CIP 103539 / LMG 7603 / PAl5)</name>
    <dbReference type="NCBI Taxonomy" id="272568"/>
    <lineage>
        <taxon>Bacteria</taxon>
        <taxon>Pseudomonadati</taxon>
        <taxon>Pseudomonadota</taxon>
        <taxon>Alphaproteobacteria</taxon>
        <taxon>Acetobacterales</taxon>
        <taxon>Acetobacteraceae</taxon>
        <taxon>Gluconacetobacter</taxon>
    </lineage>
</organism>
<dbReference type="NCBIfam" id="TIGR01444">
    <property type="entry name" value="fkbM_fam"/>
    <property type="match status" value="1"/>
</dbReference>
<dbReference type="Pfam" id="PF05050">
    <property type="entry name" value="Methyltransf_21"/>
    <property type="match status" value="1"/>
</dbReference>
<dbReference type="KEGG" id="gdi:GDI2987"/>
<evidence type="ECO:0000313" key="2">
    <source>
        <dbReference type="EMBL" id="CAP56930.1"/>
    </source>
</evidence>
<sequence length="380" mass="43744">MEFSMFLEEFYGLINERIASLDALRGKKIPIVMYGAGEYASTVEKFLAKENIYIADRFVDETYEKRLGVLHFDDIKEKYAEFFVVLGMADIKRGMEAVISLNCKDIVSVHYFFLSPHYLDEINSEFILNNAQKFSSIFEILDDDLSKETFVSYIKSQITGSDSFVRNVCRSGQYFQDFIKIDRNEVFVDAGAYTGDTLRDFLKFSNGIYQKYYAFEPNSMNFQKLKLLIEQEKIPNVHAMNCGLGKRREAVKFHQENNTSTVSKISVDGNVDIQIDTIDHLCPDATFIKMDIEGGEVDALLGGMKTINKNKPKLAICVYHNPLHLWEVALYVKKWFQIIVYSFDNIRYSAQSWFCTRTLPLLSKFFLGLSGRGNLLLLCE</sequence>
<dbReference type="PANTHER" id="PTHR34203:SF15">
    <property type="entry name" value="SLL1173 PROTEIN"/>
    <property type="match status" value="1"/>
</dbReference>
<dbReference type="Gene3D" id="3.40.50.150">
    <property type="entry name" value="Vaccinia Virus protein VP39"/>
    <property type="match status" value="1"/>
</dbReference>
<gene>
    <name evidence="2" type="ordered locus">GDI2987</name>
</gene>
<dbReference type="InterPro" id="IPR052514">
    <property type="entry name" value="SAM-dependent_MTase"/>
</dbReference>
<dbReference type="SUPFAM" id="SSF53335">
    <property type="entry name" value="S-adenosyl-L-methionine-dependent methyltransferases"/>
    <property type="match status" value="1"/>
</dbReference>